<feature type="domain" description="Fe/B12 periplasmic-binding" evidence="1">
    <location>
        <begin position="15"/>
        <end position="139"/>
    </location>
</feature>
<organism evidence="2 3">
    <name type="scientific">Sphingomicrobium sediminis</name>
    <dbReference type="NCBI Taxonomy" id="2950949"/>
    <lineage>
        <taxon>Bacteria</taxon>
        <taxon>Pseudomonadati</taxon>
        <taxon>Pseudomonadota</taxon>
        <taxon>Alphaproteobacteria</taxon>
        <taxon>Sphingomonadales</taxon>
        <taxon>Sphingomonadaceae</taxon>
        <taxon>Sphingomicrobium</taxon>
    </lineage>
</organism>
<dbReference type="Gene3D" id="3.40.50.1980">
    <property type="entry name" value="Nitrogenase molybdenum iron protein domain"/>
    <property type="match status" value="1"/>
</dbReference>
<dbReference type="Pfam" id="PF01497">
    <property type="entry name" value="Peripla_BP_2"/>
    <property type="match status" value="1"/>
</dbReference>
<dbReference type="InterPro" id="IPR002491">
    <property type="entry name" value="ABC_transptr_periplasmic_BD"/>
</dbReference>
<evidence type="ECO:0000313" key="2">
    <source>
        <dbReference type="EMBL" id="MCM8556760.1"/>
    </source>
</evidence>
<evidence type="ECO:0000313" key="3">
    <source>
        <dbReference type="Proteomes" id="UP001155128"/>
    </source>
</evidence>
<dbReference type="RefSeq" id="WP_252112232.1">
    <property type="nucleotide sequence ID" value="NZ_JAMSHT010000001.1"/>
</dbReference>
<dbReference type="SUPFAM" id="SSF53807">
    <property type="entry name" value="Helical backbone' metal receptor"/>
    <property type="match status" value="1"/>
</dbReference>
<dbReference type="EMBL" id="JAMSHT010000001">
    <property type="protein sequence ID" value="MCM8556760.1"/>
    <property type="molecule type" value="Genomic_DNA"/>
</dbReference>
<protein>
    <recommendedName>
        <fullName evidence="1">Fe/B12 periplasmic-binding domain-containing protein</fullName>
    </recommendedName>
</protein>
<dbReference type="AlphaFoldDB" id="A0A9X2EFU9"/>
<proteinExistence type="predicted"/>
<gene>
    <name evidence="2" type="ORF">NDO55_02870</name>
</gene>
<name>A0A9X2EFU9_9SPHN</name>
<reference evidence="2" key="1">
    <citation type="submission" date="2022-06" db="EMBL/GenBank/DDBJ databases">
        <title>Sphingomicrobium sedimins sp. nov., a marine bacterium isolated from tidal flat.</title>
        <authorList>
            <person name="Kim C.-H."/>
            <person name="Yoo Y."/>
            <person name="Kim J.-J."/>
        </authorList>
    </citation>
    <scope>NUCLEOTIDE SEQUENCE</scope>
    <source>
        <strain evidence="2">GRR-S6-50</strain>
    </source>
</reference>
<evidence type="ECO:0000259" key="1">
    <source>
        <dbReference type="Pfam" id="PF01497"/>
    </source>
</evidence>
<comment type="caution">
    <text evidence="2">The sequence shown here is derived from an EMBL/GenBank/DDBJ whole genome shotgun (WGS) entry which is preliminary data.</text>
</comment>
<keyword evidence="3" id="KW-1185">Reference proteome</keyword>
<accession>A0A9X2EFU9</accession>
<sequence length="249" mass="26883">MWASLFIASSASLSVASLDLCADEYALAFARHGQIASITHLGADSRENVFADRASGIPVNNGTIADVASLRPDIVLTSRTLPSGGQRIADRLGIRIVTIGYDETPDAVAARVRQMGALFGNSDASRRWVARFDALKANAGGFARSDVLWISPGGTRVGELARGWLGMAGLDPIRLSAERGRVEQIARADPDLIVESAYHSAAWHRGGDWRTHPLVRNMDVPRLTVDGRPFLCGGPGMLDVVERLQERER</sequence>
<dbReference type="Proteomes" id="UP001155128">
    <property type="component" value="Unassembled WGS sequence"/>
</dbReference>